<dbReference type="PROSITE" id="PS50053">
    <property type="entry name" value="UBIQUITIN_2"/>
    <property type="match status" value="1"/>
</dbReference>
<proteinExistence type="predicted"/>
<dbReference type="Proteomes" id="UP000321947">
    <property type="component" value="Unassembled WGS sequence"/>
</dbReference>
<dbReference type="SMART" id="SM00213">
    <property type="entry name" value="UBQ"/>
    <property type="match status" value="1"/>
</dbReference>
<evidence type="ECO:0000313" key="4">
    <source>
        <dbReference type="EMBL" id="TYK00379.1"/>
    </source>
</evidence>
<dbReference type="InterPro" id="IPR050158">
    <property type="entry name" value="Ubiquitin_ubiquitin-like"/>
</dbReference>
<organism evidence="4 6">
    <name type="scientific">Cucumis melo var. makuwa</name>
    <name type="common">Oriental melon</name>
    <dbReference type="NCBI Taxonomy" id="1194695"/>
    <lineage>
        <taxon>Eukaryota</taxon>
        <taxon>Viridiplantae</taxon>
        <taxon>Streptophyta</taxon>
        <taxon>Embryophyta</taxon>
        <taxon>Tracheophyta</taxon>
        <taxon>Spermatophyta</taxon>
        <taxon>Magnoliopsida</taxon>
        <taxon>eudicotyledons</taxon>
        <taxon>Gunneridae</taxon>
        <taxon>Pentapetalae</taxon>
        <taxon>rosids</taxon>
        <taxon>fabids</taxon>
        <taxon>Cucurbitales</taxon>
        <taxon>Cucurbitaceae</taxon>
        <taxon>Benincaseae</taxon>
        <taxon>Cucumis</taxon>
    </lineage>
</organism>
<dbReference type="OrthoDB" id="1043111at2759"/>
<protein>
    <submittedName>
        <fullName evidence="4">Polyubiquitin-like</fullName>
    </submittedName>
</protein>
<dbReference type="InterPro" id="IPR019956">
    <property type="entry name" value="Ubiquitin_dom"/>
</dbReference>
<dbReference type="SUPFAM" id="SSF54236">
    <property type="entry name" value="Ubiquitin-like"/>
    <property type="match status" value="1"/>
</dbReference>
<feature type="domain" description="Ubiquitin-like" evidence="2">
    <location>
        <begin position="73"/>
        <end position="148"/>
    </location>
</feature>
<evidence type="ECO:0000313" key="6">
    <source>
        <dbReference type="Proteomes" id="UP000321947"/>
    </source>
</evidence>
<evidence type="ECO:0000313" key="5">
    <source>
        <dbReference type="Proteomes" id="UP000321393"/>
    </source>
</evidence>
<sequence length="148" mass="16912">MATDQYTSLTNNGDMSIKLAAIEAVQALPDIHEDLLFEAFDFLEKRKHAKMFMAINENLRSKWLRRKLWQEPSEIFVIAMDGNMISLSVSTFITIDELKVKLYEKKGYFPTKVTLIYAGKLLEDGRSLSDYNIRDGCAIHAVLRLCGC</sequence>
<dbReference type="AlphaFoldDB" id="A0A5D3BQI8"/>
<gene>
    <name evidence="4" type="ORF">E5676_scaffold1112G00450</name>
    <name evidence="3" type="ORF">E6C27_scaffold417G00910</name>
</gene>
<evidence type="ECO:0000256" key="1">
    <source>
        <dbReference type="ARBA" id="ARBA00022499"/>
    </source>
</evidence>
<evidence type="ECO:0000259" key="2">
    <source>
        <dbReference type="PROSITE" id="PS50053"/>
    </source>
</evidence>
<name>A0A5D3BQI8_CUCMM</name>
<reference evidence="5 6" key="1">
    <citation type="submission" date="2019-08" db="EMBL/GenBank/DDBJ databases">
        <title>Draft genome sequences of two oriental melons (Cucumis melo L. var makuwa).</title>
        <authorList>
            <person name="Kwon S.-Y."/>
        </authorList>
    </citation>
    <scope>NUCLEOTIDE SEQUENCE [LARGE SCALE GENOMIC DNA]</scope>
    <source>
        <strain evidence="6">cv. Chang Bougi</strain>
        <strain evidence="5">cv. SW 3</strain>
        <tissue evidence="4">Leaf</tissue>
    </source>
</reference>
<keyword evidence="1" id="KW-1017">Isopeptide bond</keyword>
<dbReference type="GO" id="GO:0003729">
    <property type="term" value="F:mRNA binding"/>
    <property type="evidence" value="ECO:0007669"/>
    <property type="project" value="UniProtKB-ARBA"/>
</dbReference>
<dbReference type="Pfam" id="PF00240">
    <property type="entry name" value="ubiquitin"/>
    <property type="match status" value="1"/>
</dbReference>
<dbReference type="EMBL" id="SSTD01016830">
    <property type="protein sequence ID" value="TYK00379.1"/>
    <property type="molecule type" value="Genomic_DNA"/>
</dbReference>
<accession>A0A5D3BQI8</accession>
<dbReference type="EMBL" id="SSTE01023130">
    <property type="protein sequence ID" value="KAA0025486.1"/>
    <property type="molecule type" value="Genomic_DNA"/>
</dbReference>
<comment type="caution">
    <text evidence="4">The sequence shown here is derived from an EMBL/GenBank/DDBJ whole genome shotgun (WGS) entry which is preliminary data.</text>
</comment>
<dbReference type="Gene3D" id="3.10.20.90">
    <property type="entry name" value="Phosphatidylinositol 3-kinase Catalytic Subunit, Chain A, domain 1"/>
    <property type="match status" value="1"/>
</dbReference>
<dbReference type="InterPro" id="IPR000626">
    <property type="entry name" value="Ubiquitin-like_dom"/>
</dbReference>
<dbReference type="PRINTS" id="PR00348">
    <property type="entry name" value="UBIQUITIN"/>
</dbReference>
<dbReference type="PANTHER" id="PTHR10666">
    <property type="entry name" value="UBIQUITIN"/>
    <property type="match status" value="1"/>
</dbReference>
<dbReference type="Proteomes" id="UP000321393">
    <property type="component" value="Unassembled WGS sequence"/>
</dbReference>
<dbReference type="STRING" id="1194695.A0A5D3BQI8"/>
<dbReference type="InterPro" id="IPR029071">
    <property type="entry name" value="Ubiquitin-like_domsf"/>
</dbReference>
<evidence type="ECO:0000313" key="3">
    <source>
        <dbReference type="EMBL" id="KAA0025486.1"/>
    </source>
</evidence>